<gene>
    <name evidence="2" type="ORF">CcaverHIS019_0503990</name>
</gene>
<dbReference type="KEGG" id="ccac:CcaHIS019_0503990"/>
<dbReference type="Proteomes" id="UP001233271">
    <property type="component" value="Chromosome 5"/>
</dbReference>
<dbReference type="EMBL" id="AP028216">
    <property type="protein sequence ID" value="BEI92771.1"/>
    <property type="molecule type" value="Genomic_DNA"/>
</dbReference>
<feature type="region of interest" description="Disordered" evidence="1">
    <location>
        <begin position="16"/>
        <end position="109"/>
    </location>
</feature>
<feature type="region of interest" description="Disordered" evidence="1">
    <location>
        <begin position="225"/>
        <end position="305"/>
    </location>
</feature>
<evidence type="ECO:0000313" key="3">
    <source>
        <dbReference type="Proteomes" id="UP001233271"/>
    </source>
</evidence>
<proteinExistence type="predicted"/>
<feature type="compositionally biased region" description="Basic and acidic residues" evidence="1">
    <location>
        <begin position="22"/>
        <end position="49"/>
    </location>
</feature>
<protein>
    <submittedName>
        <fullName evidence="2">Uncharacterized protein</fullName>
    </submittedName>
</protein>
<feature type="compositionally biased region" description="Polar residues" evidence="1">
    <location>
        <begin position="84"/>
        <end position="109"/>
    </location>
</feature>
<evidence type="ECO:0000313" key="2">
    <source>
        <dbReference type="EMBL" id="BEI92771.1"/>
    </source>
</evidence>
<accession>A0AA48L6D6</accession>
<feature type="compositionally biased region" description="Basic and acidic residues" evidence="1">
    <location>
        <begin position="57"/>
        <end position="81"/>
    </location>
</feature>
<dbReference type="AlphaFoldDB" id="A0AA48L6D6"/>
<feature type="compositionally biased region" description="Basic and acidic residues" evidence="1">
    <location>
        <begin position="140"/>
        <end position="158"/>
    </location>
</feature>
<dbReference type="RefSeq" id="XP_060458036.1">
    <property type="nucleotide sequence ID" value="XM_060601553.1"/>
</dbReference>
<name>A0AA48L6D6_9TREE</name>
<keyword evidence="3" id="KW-1185">Reference proteome</keyword>
<dbReference type="GeneID" id="85496641"/>
<evidence type="ECO:0000256" key="1">
    <source>
        <dbReference type="SAM" id="MobiDB-lite"/>
    </source>
</evidence>
<feature type="region of interest" description="Disordered" evidence="1">
    <location>
        <begin position="129"/>
        <end position="161"/>
    </location>
</feature>
<organism evidence="2 3">
    <name type="scientific">Cutaneotrichosporon cavernicola</name>
    <dbReference type="NCBI Taxonomy" id="279322"/>
    <lineage>
        <taxon>Eukaryota</taxon>
        <taxon>Fungi</taxon>
        <taxon>Dikarya</taxon>
        <taxon>Basidiomycota</taxon>
        <taxon>Agaricomycotina</taxon>
        <taxon>Tremellomycetes</taxon>
        <taxon>Trichosporonales</taxon>
        <taxon>Trichosporonaceae</taxon>
        <taxon>Cutaneotrichosporon</taxon>
    </lineage>
</organism>
<sequence>MPVYIPNGVTVTFDRGGVLHPPVEERLSNERRRVPGDRREVGRDSSVREWRHHCHTEHHGQMGDRRHRSEREGESKSENRPYRPQQSRQIDATTSHNAQDGTDTPSDTQSIVAQAGSYLGSRRRHIRRAELSPLRSPPAHQEESSRAARAHDDAETTNRARQTLRWVRGLVPGLAPPGATPPLSPICSFPPGYFEQPVEPSRPQFRRQSSWGNYVRKLSPANLGWQTTPPPAYQAPPTVYAEPVPSQKTPTASKAPQLPATVTPLAADWSPPVPPSPRIYTQYPPPPQPPPPAPERARRRQHSPACFFDSVAAAFRPRKVRFADGGQPGSSVVGG</sequence>
<feature type="compositionally biased region" description="Pro residues" evidence="1">
    <location>
        <begin position="271"/>
        <end position="294"/>
    </location>
</feature>
<reference evidence="2" key="1">
    <citation type="journal article" date="2023" name="BMC Genomics">
        <title>Chromosome-level genome assemblies of Cutaneotrichosporon spp. (Trichosporonales, Basidiomycota) reveal imbalanced evolution between nucleotide sequences and chromosome synteny.</title>
        <authorList>
            <person name="Kobayashi Y."/>
            <person name="Kayamori A."/>
            <person name="Aoki K."/>
            <person name="Shiwa Y."/>
            <person name="Matsutani M."/>
            <person name="Fujita N."/>
            <person name="Sugita T."/>
            <person name="Iwasaki W."/>
            <person name="Tanaka N."/>
            <person name="Takashima M."/>
        </authorList>
    </citation>
    <scope>NUCLEOTIDE SEQUENCE</scope>
    <source>
        <strain evidence="2">HIS019</strain>
    </source>
</reference>